<keyword evidence="7" id="KW-1133">Transmembrane helix</keyword>
<keyword evidence="2" id="KW-0732">Signal</keyword>
<dbReference type="GO" id="GO:0016491">
    <property type="term" value="F:oxidoreductase activity"/>
    <property type="evidence" value="ECO:0007669"/>
    <property type="project" value="UniProtKB-KW"/>
</dbReference>
<dbReference type="Gene3D" id="3.40.30.10">
    <property type="entry name" value="Glutaredoxin"/>
    <property type="match status" value="1"/>
</dbReference>
<dbReference type="InterPro" id="IPR012336">
    <property type="entry name" value="Thioredoxin-like_fold"/>
</dbReference>
<protein>
    <recommendedName>
        <fullName evidence="8">Thioredoxin domain-containing protein</fullName>
    </recommendedName>
</protein>
<dbReference type="PROSITE" id="PS51352">
    <property type="entry name" value="THIOREDOXIN_2"/>
    <property type="match status" value="1"/>
</dbReference>
<accession>A0A918WUS7</accession>
<reference evidence="9" key="1">
    <citation type="journal article" date="2014" name="Int. J. Syst. Evol. Microbiol.">
        <title>Complete genome sequence of Corynebacterium casei LMG S-19264T (=DSM 44701T), isolated from a smear-ripened cheese.</title>
        <authorList>
            <consortium name="US DOE Joint Genome Institute (JGI-PGF)"/>
            <person name="Walter F."/>
            <person name="Albersmeier A."/>
            <person name="Kalinowski J."/>
            <person name="Ruckert C."/>
        </authorList>
    </citation>
    <scope>NUCLEOTIDE SEQUENCE</scope>
    <source>
        <strain evidence="9">JCM 4637</strain>
    </source>
</reference>
<dbReference type="Proteomes" id="UP000638353">
    <property type="component" value="Unassembled WGS sequence"/>
</dbReference>
<keyword evidence="7" id="KW-0812">Transmembrane</keyword>
<keyword evidence="4" id="KW-1015">Disulfide bond</keyword>
<sequence length="276" mass="28914">MSMNNKSTSKSNGKSSGKTRGILIGAGVAAAAVLLGLASWSATKPADRDSAGSILEISNSPTPEAESGTGAETGVFPELEKLARRTEGDPLAQGTADAPVVMVEYADFKCGFCGKFARDTEPKLVKKYVEDGTLRIEWRNYPILSEESDAAAHAAWAAGRQGRFWQFHAAAYAKDAKAKGFGAEQLKELARQAGVKDLDKFAADSASEDAKTSVRKDKEEAFALRATATPSFLINGRPISGAQPDEVFEQAIESAKKAAEAGKAGKKATPGAGAGQ</sequence>
<evidence type="ECO:0000256" key="4">
    <source>
        <dbReference type="ARBA" id="ARBA00023157"/>
    </source>
</evidence>
<evidence type="ECO:0000256" key="7">
    <source>
        <dbReference type="SAM" id="Phobius"/>
    </source>
</evidence>
<keyword evidence="3" id="KW-0560">Oxidoreductase</keyword>
<dbReference type="InterPro" id="IPR036249">
    <property type="entry name" value="Thioredoxin-like_sf"/>
</dbReference>
<evidence type="ECO:0000256" key="6">
    <source>
        <dbReference type="SAM" id="MobiDB-lite"/>
    </source>
</evidence>
<evidence type="ECO:0000313" key="9">
    <source>
        <dbReference type="EMBL" id="GHC85075.1"/>
    </source>
</evidence>
<comment type="similarity">
    <text evidence="1">Belongs to the thioredoxin family. DsbA subfamily.</text>
</comment>
<feature type="region of interest" description="Disordered" evidence="6">
    <location>
        <begin position="52"/>
        <end position="74"/>
    </location>
</feature>
<gene>
    <name evidence="9" type="ORF">GCM10010334_15530</name>
</gene>
<name>A0A918WUS7_9ACTN</name>
<dbReference type="Pfam" id="PF13462">
    <property type="entry name" value="Thioredoxin_4"/>
    <property type="match status" value="1"/>
</dbReference>
<dbReference type="SUPFAM" id="SSF52833">
    <property type="entry name" value="Thioredoxin-like"/>
    <property type="match status" value="1"/>
</dbReference>
<dbReference type="PANTHER" id="PTHR13887">
    <property type="entry name" value="GLUTATHIONE S-TRANSFERASE KAPPA"/>
    <property type="match status" value="1"/>
</dbReference>
<dbReference type="EMBL" id="BMVC01000002">
    <property type="protein sequence ID" value="GHC85075.1"/>
    <property type="molecule type" value="Genomic_DNA"/>
</dbReference>
<reference evidence="9" key="2">
    <citation type="submission" date="2020-09" db="EMBL/GenBank/DDBJ databases">
        <authorList>
            <person name="Sun Q."/>
            <person name="Ohkuma M."/>
        </authorList>
    </citation>
    <scope>NUCLEOTIDE SEQUENCE</scope>
    <source>
        <strain evidence="9">JCM 4637</strain>
    </source>
</reference>
<comment type="caution">
    <text evidence="9">The sequence shown here is derived from an EMBL/GenBank/DDBJ whole genome shotgun (WGS) entry which is preliminary data.</text>
</comment>
<keyword evidence="7" id="KW-0472">Membrane</keyword>
<evidence type="ECO:0000313" key="10">
    <source>
        <dbReference type="Proteomes" id="UP000638353"/>
    </source>
</evidence>
<evidence type="ECO:0000259" key="8">
    <source>
        <dbReference type="PROSITE" id="PS51352"/>
    </source>
</evidence>
<feature type="domain" description="Thioredoxin" evidence="8">
    <location>
        <begin position="56"/>
        <end position="257"/>
    </location>
</feature>
<dbReference type="InterPro" id="IPR013766">
    <property type="entry name" value="Thioredoxin_domain"/>
</dbReference>
<feature type="transmembrane region" description="Helical" evidence="7">
    <location>
        <begin position="21"/>
        <end position="40"/>
    </location>
</feature>
<dbReference type="PANTHER" id="PTHR13887:SF14">
    <property type="entry name" value="DISULFIDE BOND FORMATION PROTEIN D"/>
    <property type="match status" value="1"/>
</dbReference>
<keyword evidence="5" id="KW-0676">Redox-active center</keyword>
<organism evidence="9 10">
    <name type="scientific">Streptomyces finlayi</name>
    <dbReference type="NCBI Taxonomy" id="67296"/>
    <lineage>
        <taxon>Bacteria</taxon>
        <taxon>Bacillati</taxon>
        <taxon>Actinomycetota</taxon>
        <taxon>Actinomycetes</taxon>
        <taxon>Kitasatosporales</taxon>
        <taxon>Streptomycetaceae</taxon>
        <taxon>Streptomyces</taxon>
    </lineage>
</organism>
<evidence type="ECO:0000256" key="3">
    <source>
        <dbReference type="ARBA" id="ARBA00023002"/>
    </source>
</evidence>
<evidence type="ECO:0000256" key="2">
    <source>
        <dbReference type="ARBA" id="ARBA00022729"/>
    </source>
</evidence>
<evidence type="ECO:0000256" key="1">
    <source>
        <dbReference type="ARBA" id="ARBA00005791"/>
    </source>
</evidence>
<proteinExistence type="inferred from homology"/>
<dbReference type="AlphaFoldDB" id="A0A918WUS7"/>
<evidence type="ECO:0000256" key="5">
    <source>
        <dbReference type="ARBA" id="ARBA00023284"/>
    </source>
</evidence>